<dbReference type="EMBL" id="AORV01000026">
    <property type="protein sequence ID" value="EMS72657.1"/>
    <property type="molecule type" value="Genomic_DNA"/>
</dbReference>
<sequence>MRSILEELYEGNICVDELIVSKHPEYRPLNKRISETLAMWRNKLSQEDYNQLEKLMDLRSEAGSIEASEAFMNGFKLGAVIIMEVLNGKEELVKGAD</sequence>
<keyword evidence="2" id="KW-1185">Reference proteome</keyword>
<evidence type="ECO:0000313" key="2">
    <source>
        <dbReference type="Proteomes" id="UP000014155"/>
    </source>
</evidence>
<proteinExistence type="predicted"/>
<dbReference type="RefSeq" id="WP_004624918.1">
    <property type="nucleotide sequence ID" value="NZ_AORV01000026.1"/>
</dbReference>
<reference evidence="1 2" key="1">
    <citation type="journal article" date="2013" name="Genome Announc.">
        <title>Draft Genome Sequence of the Cellulolytic, Mesophilic, Anaerobic Bacterium Clostridium termitidis Strain CT1112 (DSM 5398).</title>
        <authorList>
            <person name="Lal S."/>
            <person name="Ramachandran U."/>
            <person name="Zhang X."/>
            <person name="Munir R."/>
            <person name="Sparling R."/>
            <person name="Levin D.B."/>
        </authorList>
    </citation>
    <scope>NUCLEOTIDE SEQUENCE [LARGE SCALE GENOMIC DNA]</scope>
    <source>
        <strain evidence="1 2">CT1112</strain>
    </source>
</reference>
<dbReference type="AlphaFoldDB" id="S0FL87"/>
<dbReference type="Proteomes" id="UP000014155">
    <property type="component" value="Unassembled WGS sequence"/>
</dbReference>
<evidence type="ECO:0000313" key="1">
    <source>
        <dbReference type="EMBL" id="EMS72657.1"/>
    </source>
</evidence>
<protein>
    <submittedName>
        <fullName evidence="1">Uncharacterized protein</fullName>
    </submittedName>
</protein>
<comment type="caution">
    <text evidence="1">The sequence shown here is derived from an EMBL/GenBank/DDBJ whole genome shotgun (WGS) entry which is preliminary data.</text>
</comment>
<gene>
    <name evidence="1" type="ORF">CTER_1353</name>
</gene>
<organism evidence="1 2">
    <name type="scientific">Ruminiclostridium cellobioparum subsp. termitidis CT1112</name>
    <dbReference type="NCBI Taxonomy" id="1195236"/>
    <lineage>
        <taxon>Bacteria</taxon>
        <taxon>Bacillati</taxon>
        <taxon>Bacillota</taxon>
        <taxon>Clostridia</taxon>
        <taxon>Eubacteriales</taxon>
        <taxon>Oscillospiraceae</taxon>
        <taxon>Ruminiclostridium</taxon>
    </lineage>
</organism>
<dbReference type="Pfam" id="PF20648">
    <property type="entry name" value="DUF6809"/>
    <property type="match status" value="1"/>
</dbReference>
<dbReference type="eggNOG" id="ENOG5032TVM">
    <property type="taxonomic scope" value="Bacteria"/>
</dbReference>
<name>S0FL87_RUMCE</name>
<dbReference type="PATRIC" id="fig|1195236.3.peg.1671"/>
<dbReference type="InterPro" id="IPR049215">
    <property type="entry name" value="DUF6809"/>
</dbReference>
<accession>S0FL87</accession>